<protein>
    <submittedName>
        <fullName evidence="1">Uncharacterized protein</fullName>
    </submittedName>
</protein>
<organism evidence="1 2">
    <name type="scientific">Hymenobacter gummosus</name>
    <dbReference type="NCBI Taxonomy" id="1776032"/>
    <lineage>
        <taxon>Bacteria</taxon>
        <taxon>Pseudomonadati</taxon>
        <taxon>Bacteroidota</taxon>
        <taxon>Cytophagia</taxon>
        <taxon>Cytophagales</taxon>
        <taxon>Hymenobacteraceae</taxon>
        <taxon>Hymenobacter</taxon>
    </lineage>
</organism>
<sequence length="121" mass="13730">MGMFNTLHAPLLCPACHFICLGSFQFNFGMTWLLDYQLGDRLEWDGGRSDIGVPQLPKVKIYALLVNVTCPNCGATRGEYEDEFDLYAENDVLLSLMPMETYDIYANEPKAEGQFAIVYSW</sequence>
<gene>
    <name evidence="1" type="ORF">EJV47_16230</name>
</gene>
<evidence type="ECO:0000313" key="1">
    <source>
        <dbReference type="EMBL" id="RTQ48518.1"/>
    </source>
</evidence>
<name>A0A3S0K466_9BACT</name>
<dbReference type="OrthoDB" id="674225at2"/>
<comment type="caution">
    <text evidence="1">The sequence shown here is derived from an EMBL/GenBank/DDBJ whole genome shotgun (WGS) entry which is preliminary data.</text>
</comment>
<dbReference type="AlphaFoldDB" id="A0A3S0K466"/>
<evidence type="ECO:0000313" key="2">
    <source>
        <dbReference type="Proteomes" id="UP000282184"/>
    </source>
</evidence>
<dbReference type="Proteomes" id="UP000282184">
    <property type="component" value="Unassembled WGS sequence"/>
</dbReference>
<dbReference type="EMBL" id="RXOF01000009">
    <property type="protein sequence ID" value="RTQ48518.1"/>
    <property type="molecule type" value="Genomic_DNA"/>
</dbReference>
<accession>A0A3S0K466</accession>
<dbReference type="RefSeq" id="WP_126694223.1">
    <property type="nucleotide sequence ID" value="NZ_RXOF01000009.1"/>
</dbReference>
<keyword evidence="2" id="KW-1185">Reference proteome</keyword>
<reference evidence="1 2" key="1">
    <citation type="submission" date="2018-12" db="EMBL/GenBank/DDBJ databases">
        <title>Hymenobacter gummosus sp. nov., isolated from a spring.</title>
        <authorList>
            <person name="Nie L."/>
        </authorList>
    </citation>
    <scope>NUCLEOTIDE SEQUENCE [LARGE SCALE GENOMIC DNA]</scope>
    <source>
        <strain evidence="1 2">KCTC 52166</strain>
    </source>
</reference>
<proteinExistence type="predicted"/>